<name>A0A935W4C4_9PROT</name>
<dbReference type="InterPro" id="IPR029058">
    <property type="entry name" value="AB_hydrolase_fold"/>
</dbReference>
<evidence type="ECO:0000313" key="1">
    <source>
        <dbReference type="EMBL" id="MBK7954987.1"/>
    </source>
</evidence>
<dbReference type="SUPFAM" id="SSF53474">
    <property type="entry name" value="alpha/beta-Hydrolases"/>
    <property type="match status" value="1"/>
</dbReference>
<dbReference type="AlphaFoldDB" id="A0A935W4C4"/>
<gene>
    <name evidence="1" type="ORF">IPK02_14095</name>
</gene>
<dbReference type="EMBL" id="JADJOT010000009">
    <property type="protein sequence ID" value="MBK7954987.1"/>
    <property type="molecule type" value="Genomic_DNA"/>
</dbReference>
<evidence type="ECO:0000313" key="2">
    <source>
        <dbReference type="Proteomes" id="UP000706151"/>
    </source>
</evidence>
<organism evidence="1 2">
    <name type="scientific">Candidatus Accumulibacter affinis</name>
    <dbReference type="NCBI Taxonomy" id="2954384"/>
    <lineage>
        <taxon>Bacteria</taxon>
        <taxon>Pseudomonadati</taxon>
        <taxon>Pseudomonadota</taxon>
        <taxon>Betaproteobacteria</taxon>
        <taxon>Candidatus Accumulibacter</taxon>
    </lineage>
</organism>
<comment type="caution">
    <text evidence="1">The sequence shown here is derived from an EMBL/GenBank/DDBJ whole genome shotgun (WGS) entry which is preliminary data.</text>
</comment>
<proteinExistence type="predicted"/>
<accession>A0A935W4C4</accession>
<reference evidence="1 2" key="1">
    <citation type="submission" date="2020-10" db="EMBL/GenBank/DDBJ databases">
        <title>Connecting structure to function with the recovery of over 1000 high-quality activated sludge metagenome-assembled genomes encoding full-length rRNA genes using long-read sequencing.</title>
        <authorList>
            <person name="Singleton C.M."/>
            <person name="Petriglieri F."/>
            <person name="Kristensen J.M."/>
            <person name="Kirkegaard R.H."/>
            <person name="Michaelsen T.Y."/>
            <person name="Andersen M.H."/>
            <person name="Karst S.M."/>
            <person name="Dueholm M.S."/>
            <person name="Nielsen P.H."/>
            <person name="Albertsen M."/>
        </authorList>
    </citation>
    <scope>NUCLEOTIDE SEQUENCE [LARGE SCALE GENOMIC DNA]</scope>
    <source>
        <strain evidence="1">Fred_18-Q3-R57-64_BAT3C.720</strain>
    </source>
</reference>
<protein>
    <submittedName>
        <fullName evidence="1">Uncharacterized protein</fullName>
    </submittedName>
</protein>
<sequence>MISGDIRLKFYIKQEAKRADLLVAMYVAAQVVGGRVCVGELPDWEFAFYVHTNENHALDNRYYKSISLDLKQFQGVIGVEIFGRKCQQPIWRLVASPPESKFRLPSGKFLRYRLAAGNSRDLVILFDYSRLVSKVILHQECCPRFGYQTSKNVLVLSNAFGYWGTACLFDDAGRYIVPDVVGFINSVISKLGCNRVFIIGGSQGAASALVYGQSISQCVEVFAASPVKVDKKLCYDIYRTLLRIVILYTQIICF</sequence>
<dbReference type="Proteomes" id="UP000706151">
    <property type="component" value="Unassembled WGS sequence"/>
</dbReference>